<evidence type="ECO:0000256" key="7">
    <source>
        <dbReference type="ARBA" id="ARBA00023277"/>
    </source>
</evidence>
<reference evidence="11 12" key="1">
    <citation type="submission" date="2023-04" db="EMBL/GenBank/DDBJ databases">
        <title>A long-awaited taxogenomic arrangement of the family Halomonadaceae.</title>
        <authorList>
            <person name="De La Haba R."/>
            <person name="Chuvochina M."/>
            <person name="Wittouck S."/>
            <person name="Arahal D.R."/>
            <person name="Sanchez-Porro C."/>
            <person name="Hugenholtz P."/>
            <person name="Ventosa A."/>
        </authorList>
    </citation>
    <scope>NUCLEOTIDE SEQUENCE [LARGE SCALE GENOMIC DNA]</scope>
    <source>
        <strain evidence="11 12">DSM 22428</strain>
    </source>
</reference>
<evidence type="ECO:0000256" key="5">
    <source>
        <dbReference type="ARBA" id="ARBA00022676"/>
    </source>
</evidence>
<comment type="similarity">
    <text evidence="2 10">Belongs to the disproportionating enzyme family.</text>
</comment>
<sequence>MTASLETLAELAGIQRHWENNDGEQCTLDDKAICRVLAALGYPADSQRERDYSHEALLRLVEPKSVEQWPPLITTEVSVPVELPSAVTPGTAYRLEAEEESFELSGETDDNGFLAPIDTPGYYRLTLAGKTVRLAVAPTSAPSISEGTHLAGLGVQLYSLRRAAPTALGDLDALSSLARDMGEAGLDALAISPVHALFEQDPSRYSPYAPSSRLALNSWYALPLGTQAPDEPLIDYQQVAKRAETLLDRAHLDMSAHERREFEAFCSEAPKPLLDHACFEALCDMFGPFEDWPVDYKSVNSEAVRAFERDERMRIERYLYAQWLARRGLMAAQTTAQDAGMRIGLIADIAVGVAADGSQVWSRPNEVLGRLTVGSPPDAFNADGQSWGVTGFSPQGLVETGFSGFIDMLRATLGWAGGLRIDHIMGLSRLWLIPENGSPLNGAYVRYPEQALLRLVALEAWRHDAVVIGEDLGTVEDGFRDRLGARNILGMAVMWFERDGDAFLESTRYAPQSVAMSSTHDLPTVAGWLSARDIEWRESIGSITAEDARSARDERAEDRVRLAEALGIDASASVDHWLDATARFVGKSPGPLAILPLEDILALEEQPNLPGTMDTHPNWRRRLPLTVDALARDPGVIRRLKAFLEGRRAATKEHLND</sequence>
<dbReference type="NCBIfam" id="TIGR00217">
    <property type="entry name" value="malQ"/>
    <property type="match status" value="1"/>
</dbReference>
<dbReference type="SUPFAM" id="SSF51445">
    <property type="entry name" value="(Trans)glycosidases"/>
    <property type="match status" value="1"/>
</dbReference>
<organism evidence="11 12">
    <name type="scientific">Larsenimonas suaedae</name>
    <dbReference type="NCBI Taxonomy" id="1851019"/>
    <lineage>
        <taxon>Bacteria</taxon>
        <taxon>Pseudomonadati</taxon>
        <taxon>Pseudomonadota</taxon>
        <taxon>Gammaproteobacteria</taxon>
        <taxon>Oceanospirillales</taxon>
        <taxon>Halomonadaceae</taxon>
        <taxon>Larsenimonas</taxon>
    </lineage>
</organism>
<keyword evidence="7 10" id="KW-0119">Carbohydrate metabolism</keyword>
<dbReference type="Gene3D" id="3.20.20.80">
    <property type="entry name" value="Glycosidases"/>
    <property type="match status" value="1"/>
</dbReference>
<dbReference type="GO" id="GO:0004134">
    <property type="term" value="F:4-alpha-glucanotransferase activity"/>
    <property type="evidence" value="ECO:0007669"/>
    <property type="project" value="UniProtKB-EC"/>
</dbReference>
<keyword evidence="6 10" id="KW-0808">Transferase</keyword>
<accession>A0ABU1GTF3</accession>
<gene>
    <name evidence="11" type="primary">malQ</name>
    <name evidence="11" type="ORF">QC825_04360</name>
</gene>
<dbReference type="InterPro" id="IPR017853">
    <property type="entry name" value="GH"/>
</dbReference>
<protein>
    <recommendedName>
        <fullName evidence="4 10">4-alpha-glucanotransferase</fullName>
        <ecNumber evidence="3 10">2.4.1.25</ecNumber>
    </recommendedName>
    <alternativeName>
        <fullName evidence="8 10">Amylomaltase</fullName>
    </alternativeName>
    <alternativeName>
        <fullName evidence="9 10">Disproportionating enzyme</fullName>
    </alternativeName>
</protein>
<dbReference type="Proteomes" id="UP001269375">
    <property type="component" value="Unassembled WGS sequence"/>
</dbReference>
<dbReference type="RefSeq" id="WP_251590847.1">
    <property type="nucleotide sequence ID" value="NZ_JAMLJI010000001.1"/>
</dbReference>
<dbReference type="PANTHER" id="PTHR32438:SF5">
    <property type="entry name" value="4-ALPHA-GLUCANOTRANSFERASE DPE1, CHLOROPLASTIC_AMYLOPLASTIC"/>
    <property type="match status" value="1"/>
</dbReference>
<keyword evidence="12" id="KW-1185">Reference proteome</keyword>
<evidence type="ECO:0000256" key="6">
    <source>
        <dbReference type="ARBA" id="ARBA00022679"/>
    </source>
</evidence>
<keyword evidence="5 10" id="KW-0328">Glycosyltransferase</keyword>
<comment type="catalytic activity">
    <reaction evidence="1 10">
        <text>Transfers a segment of a (1-&gt;4)-alpha-D-glucan to a new position in an acceptor, which may be glucose or a (1-&gt;4)-alpha-D-glucan.</text>
        <dbReference type="EC" id="2.4.1.25"/>
    </reaction>
</comment>
<dbReference type="PANTHER" id="PTHR32438">
    <property type="entry name" value="4-ALPHA-GLUCANOTRANSFERASE DPE1, CHLOROPLASTIC/AMYLOPLASTIC"/>
    <property type="match status" value="1"/>
</dbReference>
<dbReference type="Pfam" id="PF02446">
    <property type="entry name" value="Glyco_hydro_77"/>
    <property type="match status" value="1"/>
</dbReference>
<evidence type="ECO:0000256" key="8">
    <source>
        <dbReference type="ARBA" id="ARBA00031423"/>
    </source>
</evidence>
<dbReference type="InterPro" id="IPR003385">
    <property type="entry name" value="Glyco_hydro_77"/>
</dbReference>
<evidence type="ECO:0000256" key="4">
    <source>
        <dbReference type="ARBA" id="ARBA00020295"/>
    </source>
</evidence>
<evidence type="ECO:0000256" key="1">
    <source>
        <dbReference type="ARBA" id="ARBA00000439"/>
    </source>
</evidence>
<dbReference type="EC" id="2.4.1.25" evidence="3 10"/>
<evidence type="ECO:0000256" key="9">
    <source>
        <dbReference type="ARBA" id="ARBA00031501"/>
    </source>
</evidence>
<proteinExistence type="inferred from homology"/>
<evidence type="ECO:0000256" key="3">
    <source>
        <dbReference type="ARBA" id="ARBA00012560"/>
    </source>
</evidence>
<name>A0ABU1GTF3_9GAMM</name>
<dbReference type="EMBL" id="JARWAO010000002">
    <property type="protein sequence ID" value="MDR5895310.1"/>
    <property type="molecule type" value="Genomic_DNA"/>
</dbReference>
<evidence type="ECO:0000256" key="2">
    <source>
        <dbReference type="ARBA" id="ARBA00005684"/>
    </source>
</evidence>
<evidence type="ECO:0000313" key="11">
    <source>
        <dbReference type="EMBL" id="MDR5895310.1"/>
    </source>
</evidence>
<comment type="caution">
    <text evidence="11">The sequence shown here is derived from an EMBL/GenBank/DDBJ whole genome shotgun (WGS) entry which is preliminary data.</text>
</comment>
<evidence type="ECO:0000256" key="10">
    <source>
        <dbReference type="RuleBase" id="RU361207"/>
    </source>
</evidence>
<evidence type="ECO:0000313" key="12">
    <source>
        <dbReference type="Proteomes" id="UP001269375"/>
    </source>
</evidence>